<keyword evidence="2" id="KW-0472">Membrane</keyword>
<feature type="transmembrane region" description="Helical" evidence="2">
    <location>
        <begin position="47"/>
        <end position="69"/>
    </location>
</feature>
<dbReference type="Pfam" id="PF20434">
    <property type="entry name" value="BD-FAE"/>
    <property type="match status" value="1"/>
</dbReference>
<protein>
    <submittedName>
        <fullName evidence="4">Alpha/beta hydrolase</fullName>
    </submittedName>
</protein>
<evidence type="ECO:0000259" key="3">
    <source>
        <dbReference type="Pfam" id="PF20434"/>
    </source>
</evidence>
<organism evidence="4 5">
    <name type="scientific">Alkalimonas collagenimarina</name>
    <dbReference type="NCBI Taxonomy" id="400390"/>
    <lineage>
        <taxon>Bacteria</taxon>
        <taxon>Pseudomonadati</taxon>
        <taxon>Pseudomonadota</taxon>
        <taxon>Gammaproteobacteria</taxon>
        <taxon>Alkalimonas</taxon>
    </lineage>
</organism>
<dbReference type="EMBL" id="JAUZVZ010000004">
    <property type="protein sequence ID" value="MDP4535313.1"/>
    <property type="molecule type" value="Genomic_DNA"/>
</dbReference>
<accession>A0ABT9GWH5</accession>
<keyword evidence="2" id="KW-1133">Transmembrane helix</keyword>
<evidence type="ECO:0000313" key="4">
    <source>
        <dbReference type="EMBL" id="MDP4535313.1"/>
    </source>
</evidence>
<dbReference type="RefSeq" id="WP_305892579.1">
    <property type="nucleotide sequence ID" value="NZ_JAUZVZ010000004.1"/>
</dbReference>
<evidence type="ECO:0000256" key="1">
    <source>
        <dbReference type="ARBA" id="ARBA00022801"/>
    </source>
</evidence>
<dbReference type="InterPro" id="IPR029058">
    <property type="entry name" value="AB_hydrolase_fold"/>
</dbReference>
<dbReference type="GO" id="GO:0016787">
    <property type="term" value="F:hydrolase activity"/>
    <property type="evidence" value="ECO:0007669"/>
    <property type="project" value="UniProtKB-KW"/>
</dbReference>
<gene>
    <name evidence="4" type="ORF">Q3O60_03815</name>
</gene>
<proteinExistence type="predicted"/>
<reference evidence="4 5" key="1">
    <citation type="submission" date="2023-08" db="EMBL/GenBank/DDBJ databases">
        <authorList>
            <person name="Joshi A."/>
            <person name="Thite S."/>
        </authorList>
    </citation>
    <scope>NUCLEOTIDE SEQUENCE [LARGE SCALE GENOMIC DNA]</scope>
    <source>
        <strain evidence="4 5">AC40</strain>
    </source>
</reference>
<name>A0ABT9GWH5_9GAMM</name>
<dbReference type="Gene3D" id="3.40.50.1820">
    <property type="entry name" value="alpha/beta hydrolase"/>
    <property type="match status" value="1"/>
</dbReference>
<dbReference type="SUPFAM" id="SSF53474">
    <property type="entry name" value="alpha/beta-Hydrolases"/>
    <property type="match status" value="1"/>
</dbReference>
<keyword evidence="1 4" id="KW-0378">Hydrolase</keyword>
<evidence type="ECO:0000313" key="5">
    <source>
        <dbReference type="Proteomes" id="UP001231616"/>
    </source>
</evidence>
<keyword evidence="5" id="KW-1185">Reference proteome</keyword>
<feature type="domain" description="BD-FAE-like" evidence="3">
    <location>
        <begin position="144"/>
        <end position="339"/>
    </location>
</feature>
<keyword evidence="2" id="KW-0812">Transmembrane</keyword>
<feature type="transmembrane region" description="Helical" evidence="2">
    <location>
        <begin position="81"/>
        <end position="103"/>
    </location>
</feature>
<dbReference type="InterPro" id="IPR049492">
    <property type="entry name" value="BD-FAE-like_dom"/>
</dbReference>
<comment type="caution">
    <text evidence="4">The sequence shown here is derived from an EMBL/GenBank/DDBJ whole genome shotgun (WGS) entry which is preliminary data.</text>
</comment>
<evidence type="ECO:0000256" key="2">
    <source>
        <dbReference type="SAM" id="Phobius"/>
    </source>
</evidence>
<sequence>MHRIFTSWVWLLIQLLLLLLASGILYLSLGAFRDPSQSAHAMLSSVVWATFGPHLVLLSAIGLVLGAVASRKKLTWLSGSLLGVSLGALVSTSYITASIVTAVEQAGGKISILTTLQLQSMQANGPDKWIQLPGEDSETARIAIYRPEHEAMAPVLVYIHGGGFKTGSITETDRDLRWFADRGWLVFSLGYRLWTEQQATWQLAPQDVYCAAVWVQANASRYGGDPSRLAMLGDSAGGNLALNLAYQTAHDDMVSACPGPALQPAAVVVQYPAVDPLAIYQHGYPVAGFEPTTLVAGYLGGDPYQFPERVAAVSSYSYLNFDAPTTLIFAPEKDGLVPSWSVYRFADYARLAGVDVELVRIPFASHIYNQMAANSLGNQARLSITERFLQQQGLAFNQKNDDRR</sequence>
<dbReference type="Proteomes" id="UP001231616">
    <property type="component" value="Unassembled WGS sequence"/>
</dbReference>
<dbReference type="PANTHER" id="PTHR48081">
    <property type="entry name" value="AB HYDROLASE SUPERFAMILY PROTEIN C4A8.06C"/>
    <property type="match status" value="1"/>
</dbReference>
<dbReference type="InterPro" id="IPR050300">
    <property type="entry name" value="GDXG_lipolytic_enzyme"/>
</dbReference>